<protein>
    <submittedName>
        <fullName evidence="2">Uncharacterized protein</fullName>
    </submittedName>
</protein>
<reference evidence="3" key="1">
    <citation type="journal article" date="2019" name="Int. J. Syst. Evol. Microbiol.">
        <title>The Global Catalogue of Microorganisms (GCM) 10K type strain sequencing project: providing services to taxonomists for standard genome sequencing and annotation.</title>
        <authorList>
            <consortium name="The Broad Institute Genomics Platform"/>
            <consortium name="The Broad Institute Genome Sequencing Center for Infectious Disease"/>
            <person name="Wu L."/>
            <person name="Ma J."/>
        </authorList>
    </citation>
    <scope>NUCLEOTIDE SEQUENCE [LARGE SCALE GENOMIC DNA]</scope>
    <source>
        <strain evidence="3">JCM 10667</strain>
    </source>
</reference>
<name>A0ABP3NFI2_9ACTN</name>
<dbReference type="Proteomes" id="UP001501427">
    <property type="component" value="Unassembled WGS sequence"/>
</dbReference>
<comment type="caution">
    <text evidence="2">The sequence shown here is derived from an EMBL/GenBank/DDBJ whole genome shotgun (WGS) entry which is preliminary data.</text>
</comment>
<feature type="region of interest" description="Disordered" evidence="1">
    <location>
        <begin position="107"/>
        <end position="195"/>
    </location>
</feature>
<keyword evidence="3" id="KW-1185">Reference proteome</keyword>
<evidence type="ECO:0000313" key="3">
    <source>
        <dbReference type="Proteomes" id="UP001501427"/>
    </source>
</evidence>
<gene>
    <name evidence="2" type="ORF">GCM10009546_01880</name>
</gene>
<evidence type="ECO:0000256" key="1">
    <source>
        <dbReference type="SAM" id="MobiDB-lite"/>
    </source>
</evidence>
<organism evidence="2 3">
    <name type="scientific">Actinomadura livida</name>
    <dbReference type="NCBI Taxonomy" id="79909"/>
    <lineage>
        <taxon>Bacteria</taxon>
        <taxon>Bacillati</taxon>
        <taxon>Actinomycetota</taxon>
        <taxon>Actinomycetes</taxon>
        <taxon>Streptosporangiales</taxon>
        <taxon>Thermomonosporaceae</taxon>
        <taxon>Actinomadura</taxon>
    </lineage>
</organism>
<dbReference type="EMBL" id="BAAAHD010000001">
    <property type="protein sequence ID" value="GAA0543446.1"/>
    <property type="molecule type" value="Genomic_DNA"/>
</dbReference>
<sequence length="195" mass="20029">MVEDITGLALGLARECDTEQVVGPAGLELGAHLAVAARQLRVVPEDPSRGVADAGHVDDHRVGSGVQERAQPVAEQMAAQVVQGEGVLQFVRGLPAFGAHPVGEQRQRVDGPVPLANVGDDPFDLGDRGQVRPQEPQVRVGGLVEQGASPGLAAADHGDVVAPRQPFQGDRPAHAGGATADDDGLGGMVRHGVTP</sequence>
<evidence type="ECO:0000313" key="2">
    <source>
        <dbReference type="EMBL" id="GAA0543446.1"/>
    </source>
</evidence>
<proteinExistence type="predicted"/>
<accession>A0ABP3NFI2</accession>